<accession>A0A415M7P1</accession>
<dbReference type="RefSeq" id="WP_118371348.1">
    <property type="nucleotide sequence ID" value="NZ_QROY01000023.1"/>
</dbReference>
<evidence type="ECO:0000313" key="3">
    <source>
        <dbReference type="Proteomes" id="UP000285201"/>
    </source>
</evidence>
<feature type="domain" description="HTH cro/C1-type" evidence="1">
    <location>
        <begin position="10"/>
        <end position="66"/>
    </location>
</feature>
<dbReference type="EMBL" id="QROY01000023">
    <property type="protein sequence ID" value="RHL64591.1"/>
    <property type="molecule type" value="Genomic_DNA"/>
</dbReference>
<dbReference type="Proteomes" id="UP000285201">
    <property type="component" value="Unassembled WGS sequence"/>
</dbReference>
<organism evidence="2 3">
    <name type="scientific">Lachnospira eligens</name>
    <dbReference type="NCBI Taxonomy" id="39485"/>
    <lineage>
        <taxon>Bacteria</taxon>
        <taxon>Bacillati</taxon>
        <taxon>Bacillota</taxon>
        <taxon>Clostridia</taxon>
        <taxon>Lachnospirales</taxon>
        <taxon>Lachnospiraceae</taxon>
        <taxon>Lachnospira</taxon>
    </lineage>
</organism>
<dbReference type="Pfam" id="PF13443">
    <property type="entry name" value="HTH_26"/>
    <property type="match status" value="1"/>
</dbReference>
<name>A0A415M7P1_9FIRM</name>
<proteinExistence type="predicted"/>
<evidence type="ECO:0000313" key="2">
    <source>
        <dbReference type="EMBL" id="RHL64591.1"/>
    </source>
</evidence>
<dbReference type="AlphaFoldDB" id="A0A415M7P1"/>
<gene>
    <name evidence="2" type="ORF">DW007_15500</name>
</gene>
<comment type="caution">
    <text evidence="2">The sequence shown here is derived from an EMBL/GenBank/DDBJ whole genome shotgun (WGS) entry which is preliminary data.</text>
</comment>
<reference evidence="2 3" key="1">
    <citation type="submission" date="2018-08" db="EMBL/GenBank/DDBJ databases">
        <title>A genome reference for cultivated species of the human gut microbiota.</title>
        <authorList>
            <person name="Zou Y."/>
            <person name="Xue W."/>
            <person name="Luo G."/>
        </authorList>
    </citation>
    <scope>NUCLEOTIDE SEQUENCE [LARGE SCALE GENOMIC DNA]</scope>
    <source>
        <strain evidence="2 3">AF36-7BH</strain>
    </source>
</reference>
<dbReference type="InterPro" id="IPR001387">
    <property type="entry name" value="Cro/C1-type_HTH"/>
</dbReference>
<evidence type="ECO:0000259" key="1">
    <source>
        <dbReference type="Pfam" id="PF13443"/>
    </source>
</evidence>
<protein>
    <submittedName>
        <fullName evidence="2">XRE family transcriptional regulator</fullName>
    </submittedName>
</protein>
<sequence length="75" mass="8806">MLTYKIDVLKELAQRGYTANRMRKEKILSESTMQNLRNRGDINTKTLNTLCIILRCQPSDIIEVIPTDDEKIKYF</sequence>